<organism evidence="2 3">
    <name type="scientific">Listeria aquatica</name>
    <dbReference type="NCBI Taxonomy" id="1494960"/>
    <lineage>
        <taxon>Bacteria</taxon>
        <taxon>Bacillati</taxon>
        <taxon>Bacillota</taxon>
        <taxon>Bacilli</taxon>
        <taxon>Bacillales</taxon>
        <taxon>Listeriaceae</taxon>
        <taxon>Listeria</taxon>
    </lineage>
</organism>
<evidence type="ECO:0000256" key="1">
    <source>
        <dbReference type="SAM" id="Coils"/>
    </source>
</evidence>
<dbReference type="RefSeq" id="WP_036074186.1">
    <property type="nucleotide sequence ID" value="NZ_JAARRM010000002.1"/>
</dbReference>
<reference evidence="2 3" key="1">
    <citation type="submission" date="2020-03" db="EMBL/GenBank/DDBJ databases">
        <title>Soil Listeria distribution.</title>
        <authorList>
            <person name="Liao J."/>
            <person name="Wiedmann M."/>
        </authorList>
    </citation>
    <scope>NUCLEOTIDE SEQUENCE [LARGE SCALE GENOMIC DNA]</scope>
    <source>
        <strain evidence="2 3">FSL L7-1507</strain>
    </source>
</reference>
<gene>
    <name evidence="2" type="ORF">HB912_08525</name>
</gene>
<keyword evidence="1" id="KW-0175">Coiled coil</keyword>
<name>A0A841ZRX3_9LIST</name>
<dbReference type="EMBL" id="JAARRM010000002">
    <property type="protein sequence ID" value="MBC1521690.1"/>
    <property type="molecule type" value="Genomic_DNA"/>
</dbReference>
<accession>A0A841ZRX3</accession>
<dbReference type="AlphaFoldDB" id="A0A841ZRX3"/>
<feature type="coiled-coil region" evidence="1">
    <location>
        <begin position="22"/>
        <end position="49"/>
    </location>
</feature>
<evidence type="ECO:0000313" key="2">
    <source>
        <dbReference type="EMBL" id="MBC1521690.1"/>
    </source>
</evidence>
<proteinExistence type="predicted"/>
<dbReference type="Proteomes" id="UP000559885">
    <property type="component" value="Unassembled WGS sequence"/>
</dbReference>
<protein>
    <submittedName>
        <fullName evidence="2">Chorismate synthase</fullName>
    </submittedName>
</protein>
<comment type="caution">
    <text evidence="2">The sequence shown here is derived from an EMBL/GenBank/DDBJ whole genome shotgun (WGS) entry which is preliminary data.</text>
</comment>
<evidence type="ECO:0000313" key="3">
    <source>
        <dbReference type="Proteomes" id="UP000559885"/>
    </source>
</evidence>
<sequence>MGLFGFFNTPTEKKRDDYDKLHDLLKDAIREHDNKMAEAKETFNSYKSAVPNMSNSKLPSNDFDPKREKLTAKLAKYISSEADKRSKLVSAKNKAYDKYTEYKAQAIHEAAVEKAKKEKERKEREERLKNG</sequence>